<feature type="chain" id="PRO_5025362996" evidence="2">
    <location>
        <begin position="37"/>
        <end position="152"/>
    </location>
</feature>
<dbReference type="AlphaFoldDB" id="A0A6A5WT21"/>
<keyword evidence="2" id="KW-0732">Signal</keyword>
<organism evidence="3 4">
    <name type="scientific">Amniculicola lignicola CBS 123094</name>
    <dbReference type="NCBI Taxonomy" id="1392246"/>
    <lineage>
        <taxon>Eukaryota</taxon>
        <taxon>Fungi</taxon>
        <taxon>Dikarya</taxon>
        <taxon>Ascomycota</taxon>
        <taxon>Pezizomycotina</taxon>
        <taxon>Dothideomycetes</taxon>
        <taxon>Pleosporomycetidae</taxon>
        <taxon>Pleosporales</taxon>
        <taxon>Amniculicolaceae</taxon>
        <taxon>Amniculicola</taxon>
    </lineage>
</organism>
<dbReference type="EMBL" id="ML977569">
    <property type="protein sequence ID" value="KAF2004104.1"/>
    <property type="molecule type" value="Genomic_DNA"/>
</dbReference>
<protein>
    <submittedName>
        <fullName evidence="3">Uncharacterized protein</fullName>
    </submittedName>
</protein>
<feature type="region of interest" description="Disordered" evidence="1">
    <location>
        <begin position="52"/>
        <end position="84"/>
    </location>
</feature>
<sequence length="152" mass="16354">MPCPGLPLVQPPCAQIHSLNGTFLVLLPLALPIGTAAPPVRPAGWPASAWGTQPVMHDFGGRENPPRRPAPARGPRRSMIGGASVMEPGRCMAVSAVGPGLDYAPTAHGKQHRAPRSLARRPPLLRGQPVEHRAFGVQQKRCQRRRELLARD</sequence>
<feature type="signal peptide" evidence="2">
    <location>
        <begin position="1"/>
        <end position="36"/>
    </location>
</feature>
<feature type="compositionally biased region" description="Basic residues" evidence="1">
    <location>
        <begin position="109"/>
        <end position="119"/>
    </location>
</feature>
<proteinExistence type="predicted"/>
<keyword evidence="4" id="KW-1185">Reference proteome</keyword>
<feature type="region of interest" description="Disordered" evidence="1">
    <location>
        <begin position="104"/>
        <end position="152"/>
    </location>
</feature>
<evidence type="ECO:0000256" key="2">
    <source>
        <dbReference type="SAM" id="SignalP"/>
    </source>
</evidence>
<evidence type="ECO:0000313" key="4">
    <source>
        <dbReference type="Proteomes" id="UP000799779"/>
    </source>
</evidence>
<reference evidence="3" key="1">
    <citation type="journal article" date="2020" name="Stud. Mycol.">
        <title>101 Dothideomycetes genomes: a test case for predicting lifestyles and emergence of pathogens.</title>
        <authorList>
            <person name="Haridas S."/>
            <person name="Albert R."/>
            <person name="Binder M."/>
            <person name="Bloem J."/>
            <person name="Labutti K."/>
            <person name="Salamov A."/>
            <person name="Andreopoulos B."/>
            <person name="Baker S."/>
            <person name="Barry K."/>
            <person name="Bills G."/>
            <person name="Bluhm B."/>
            <person name="Cannon C."/>
            <person name="Castanera R."/>
            <person name="Culley D."/>
            <person name="Daum C."/>
            <person name="Ezra D."/>
            <person name="Gonzalez J."/>
            <person name="Henrissat B."/>
            <person name="Kuo A."/>
            <person name="Liang C."/>
            <person name="Lipzen A."/>
            <person name="Lutzoni F."/>
            <person name="Magnuson J."/>
            <person name="Mondo S."/>
            <person name="Nolan M."/>
            <person name="Ohm R."/>
            <person name="Pangilinan J."/>
            <person name="Park H.-J."/>
            <person name="Ramirez L."/>
            <person name="Alfaro M."/>
            <person name="Sun H."/>
            <person name="Tritt A."/>
            <person name="Yoshinaga Y."/>
            <person name="Zwiers L.-H."/>
            <person name="Turgeon B."/>
            <person name="Goodwin S."/>
            <person name="Spatafora J."/>
            <person name="Crous P."/>
            <person name="Grigoriev I."/>
        </authorList>
    </citation>
    <scope>NUCLEOTIDE SEQUENCE</scope>
    <source>
        <strain evidence="3">CBS 123094</strain>
    </source>
</reference>
<evidence type="ECO:0000256" key="1">
    <source>
        <dbReference type="SAM" id="MobiDB-lite"/>
    </source>
</evidence>
<gene>
    <name evidence="3" type="ORF">P154DRAFT_572555</name>
</gene>
<accession>A0A6A5WT21</accession>
<name>A0A6A5WT21_9PLEO</name>
<evidence type="ECO:0000313" key="3">
    <source>
        <dbReference type="EMBL" id="KAF2004104.1"/>
    </source>
</evidence>
<dbReference type="Proteomes" id="UP000799779">
    <property type="component" value="Unassembled WGS sequence"/>
</dbReference>